<dbReference type="PANTHER" id="PTHR21642:SF6">
    <property type="entry name" value="CEREBRAL CAVERNOUS MALFORMATIONS 2 HARMONIN-HOMOLOGY DOMAIN-CONTAINING PROTEIN"/>
    <property type="match status" value="1"/>
</dbReference>
<dbReference type="Gene3D" id="2.30.29.30">
    <property type="entry name" value="Pleckstrin-homology domain (PH domain)/Phosphotyrosine-binding domain (PTB)"/>
    <property type="match status" value="1"/>
</dbReference>
<evidence type="ECO:0000256" key="2">
    <source>
        <dbReference type="SAM" id="MobiDB-lite"/>
    </source>
</evidence>
<dbReference type="WBParaSite" id="Pan_g15375.t2">
    <property type="protein sequence ID" value="Pan_g15375.t2"/>
    <property type="gene ID" value="Pan_g15375"/>
</dbReference>
<feature type="domain" description="Cerebral cavernous malformations 2 harmonin-homology" evidence="3">
    <location>
        <begin position="193"/>
        <end position="289"/>
    </location>
</feature>
<comment type="similarity">
    <text evidence="1">Belongs to the CCM2 family.</text>
</comment>
<reference evidence="5" key="2">
    <citation type="submission" date="2020-10" db="UniProtKB">
        <authorList>
            <consortium name="WormBaseParasite"/>
        </authorList>
    </citation>
    <scope>IDENTIFICATION</scope>
</reference>
<accession>A0A7E4V1Q3</accession>
<dbReference type="Proteomes" id="UP000492821">
    <property type="component" value="Unassembled WGS sequence"/>
</dbReference>
<protein>
    <submittedName>
        <fullName evidence="5">CCM2_C domain-containing protein</fullName>
    </submittedName>
</protein>
<evidence type="ECO:0000313" key="4">
    <source>
        <dbReference type="Proteomes" id="UP000492821"/>
    </source>
</evidence>
<organism evidence="4 5">
    <name type="scientific">Panagrellus redivivus</name>
    <name type="common">Microworm</name>
    <dbReference type="NCBI Taxonomy" id="6233"/>
    <lineage>
        <taxon>Eukaryota</taxon>
        <taxon>Metazoa</taxon>
        <taxon>Ecdysozoa</taxon>
        <taxon>Nematoda</taxon>
        <taxon>Chromadorea</taxon>
        <taxon>Rhabditida</taxon>
        <taxon>Tylenchina</taxon>
        <taxon>Panagrolaimomorpha</taxon>
        <taxon>Panagrolaimoidea</taxon>
        <taxon>Panagrolaimidae</taxon>
        <taxon>Panagrellus</taxon>
    </lineage>
</organism>
<feature type="region of interest" description="Disordered" evidence="2">
    <location>
        <begin position="172"/>
        <end position="197"/>
    </location>
</feature>
<dbReference type="InterPro" id="IPR032375">
    <property type="entry name" value="CCM2_C"/>
</dbReference>
<proteinExistence type="inferred from homology"/>
<reference evidence="4" key="1">
    <citation type="journal article" date="2013" name="Genetics">
        <title>The draft genome and transcriptome of Panagrellus redivivus are shaped by the harsh demands of a free-living lifestyle.</title>
        <authorList>
            <person name="Srinivasan J."/>
            <person name="Dillman A.R."/>
            <person name="Macchietto M.G."/>
            <person name="Heikkinen L."/>
            <person name="Lakso M."/>
            <person name="Fracchia K.M."/>
            <person name="Antoshechkin I."/>
            <person name="Mortazavi A."/>
            <person name="Wong G."/>
            <person name="Sternberg P.W."/>
        </authorList>
    </citation>
    <scope>NUCLEOTIDE SEQUENCE [LARGE SCALE GENOMIC DNA]</scope>
    <source>
        <strain evidence="4">MT8872</strain>
    </source>
</reference>
<sequence>MMSTPASIYNASNPELRRFNVTYAGLVPEIRCDIDPSGRTDLLKVLDDAEINGNIRAVRFGATVVDDAILEVSNDGVRIQSLNGQAELLVVPVSMIASVGFVEEDSLNILPIRIGLSYEAYDLAVLYTKSKELAVEICDYMGSCFQSVYQESIANVNYPAEHDELNTFAAAPDAATPAPNPQPIVESSLSTSTSASSRRNEEMINEYITMISICLTNDELRTFAVLMARWRKAEIPIQEFGQKLLEIYGPSRKHLLARMKPLLRGISADDLDQLNKFMAANGITENAISATSPLMTAETSLTTEDGSFGPGDNISCSSGVFGASATILPPK</sequence>
<dbReference type="PANTHER" id="PTHR21642">
    <property type="entry name" value="CEREBRAL CAVERNOUS MALFORMATIONS PROTEIN 2 HOMOLOG"/>
    <property type="match status" value="1"/>
</dbReference>
<dbReference type="Pfam" id="PF16545">
    <property type="entry name" value="CCM2_C"/>
    <property type="match status" value="1"/>
</dbReference>
<evidence type="ECO:0000256" key="1">
    <source>
        <dbReference type="ARBA" id="ARBA00010822"/>
    </source>
</evidence>
<evidence type="ECO:0000259" key="3">
    <source>
        <dbReference type="Pfam" id="PF16545"/>
    </source>
</evidence>
<dbReference type="Gene3D" id="1.20.1160.20">
    <property type="match status" value="1"/>
</dbReference>
<dbReference type="InterPro" id="IPR026159">
    <property type="entry name" value="Malcavernin"/>
</dbReference>
<name>A0A7E4V1Q3_PANRE</name>
<keyword evidence="4" id="KW-1185">Reference proteome</keyword>
<evidence type="ECO:0000313" key="5">
    <source>
        <dbReference type="WBParaSite" id="Pan_g15375.t2"/>
    </source>
</evidence>
<dbReference type="AlphaFoldDB" id="A0A7E4V1Q3"/>
<dbReference type="InterPro" id="IPR011993">
    <property type="entry name" value="PH-like_dom_sf"/>
</dbReference>
<feature type="compositionally biased region" description="Low complexity" evidence="2">
    <location>
        <begin position="187"/>
        <end position="197"/>
    </location>
</feature>